<feature type="compositionally biased region" description="Low complexity" evidence="3">
    <location>
        <begin position="42"/>
        <end position="53"/>
    </location>
</feature>
<name>A0AAE1MFJ5_9FABA</name>
<feature type="region of interest" description="Disordered" evidence="3">
    <location>
        <begin position="164"/>
        <end position="218"/>
    </location>
</feature>
<evidence type="ECO:0000313" key="5">
    <source>
        <dbReference type="Proteomes" id="UP001293593"/>
    </source>
</evidence>
<comment type="caution">
    <text evidence="4">The sequence shown here is derived from an EMBL/GenBank/DDBJ whole genome shotgun (WGS) entry which is preliminary data.</text>
</comment>
<dbReference type="Proteomes" id="UP001293593">
    <property type="component" value="Unassembled WGS sequence"/>
</dbReference>
<organism evidence="4 5">
    <name type="scientific">Acacia crassicarpa</name>
    <name type="common">northern wattle</name>
    <dbReference type="NCBI Taxonomy" id="499986"/>
    <lineage>
        <taxon>Eukaryota</taxon>
        <taxon>Viridiplantae</taxon>
        <taxon>Streptophyta</taxon>
        <taxon>Embryophyta</taxon>
        <taxon>Tracheophyta</taxon>
        <taxon>Spermatophyta</taxon>
        <taxon>Magnoliopsida</taxon>
        <taxon>eudicotyledons</taxon>
        <taxon>Gunneridae</taxon>
        <taxon>Pentapetalae</taxon>
        <taxon>rosids</taxon>
        <taxon>fabids</taxon>
        <taxon>Fabales</taxon>
        <taxon>Fabaceae</taxon>
        <taxon>Caesalpinioideae</taxon>
        <taxon>mimosoid clade</taxon>
        <taxon>Acacieae</taxon>
        <taxon>Acacia</taxon>
    </lineage>
</organism>
<reference evidence="4" key="1">
    <citation type="submission" date="2023-10" db="EMBL/GenBank/DDBJ databases">
        <title>Chromosome-level genome of the transformable northern wattle, Acacia crassicarpa.</title>
        <authorList>
            <person name="Massaro I."/>
            <person name="Sinha N.R."/>
            <person name="Poethig S."/>
            <person name="Leichty A.R."/>
        </authorList>
    </citation>
    <scope>NUCLEOTIDE SEQUENCE</scope>
    <source>
        <strain evidence="4">Acra3RX</strain>
        <tissue evidence="4">Leaf</tissue>
    </source>
</reference>
<dbReference type="GO" id="GO:0006950">
    <property type="term" value="P:response to stress"/>
    <property type="evidence" value="ECO:0007669"/>
    <property type="project" value="UniProtKB-ARBA"/>
</dbReference>
<dbReference type="PANTHER" id="PTHR33172">
    <property type="entry name" value="OS08G0516900 PROTEIN"/>
    <property type="match status" value="1"/>
</dbReference>
<dbReference type="PANTHER" id="PTHR33172:SF96">
    <property type="entry name" value="PROTEIN OXIDATIVE STRESS 3 LIKE 3"/>
    <property type="match status" value="1"/>
</dbReference>
<dbReference type="EMBL" id="JAWXYG010000008">
    <property type="protein sequence ID" value="KAK4265597.1"/>
    <property type="molecule type" value="Genomic_DNA"/>
</dbReference>
<sequence length="250" mass="26469">MPIVLRSDGGVTISRSGFIHGVPSTSIRDRSLSPEREDDSDSSSVSSIGMNSDSSEDSSDREESGEAEVRSSSKGPLETVNTLEEGLPGKKGISKFYSGKSKSFTSLSDAVSTTTIQEIVKPEDPYAKKRKNLLAHNMFANRSRSYASNLGGIPKRSANLGRGTSCVALSSSSSSNNSEEGTSSSISPPSCLPPLHPQAKRLPENASRPCPPKTSPWRSYSWSDLESVASEANDLSGLAICGGDKGNKIH</sequence>
<keyword evidence="2" id="KW-0539">Nucleus</keyword>
<feature type="compositionally biased region" description="Low complexity" evidence="3">
    <location>
        <begin position="164"/>
        <end position="189"/>
    </location>
</feature>
<evidence type="ECO:0008006" key="6">
    <source>
        <dbReference type="Google" id="ProtNLM"/>
    </source>
</evidence>
<evidence type="ECO:0000313" key="4">
    <source>
        <dbReference type="EMBL" id="KAK4265597.1"/>
    </source>
</evidence>
<proteinExistence type="predicted"/>
<dbReference type="AlphaFoldDB" id="A0AAE1MFJ5"/>
<feature type="compositionally biased region" description="Basic and acidic residues" evidence="3">
    <location>
        <begin position="61"/>
        <end position="71"/>
    </location>
</feature>
<evidence type="ECO:0000256" key="2">
    <source>
        <dbReference type="ARBA" id="ARBA00023242"/>
    </source>
</evidence>
<comment type="subcellular location">
    <subcellularLocation>
        <location evidence="1">Nucleus</location>
    </subcellularLocation>
</comment>
<evidence type="ECO:0000256" key="3">
    <source>
        <dbReference type="SAM" id="MobiDB-lite"/>
    </source>
</evidence>
<evidence type="ECO:0000256" key="1">
    <source>
        <dbReference type="ARBA" id="ARBA00004123"/>
    </source>
</evidence>
<dbReference type="InterPro" id="IPR051992">
    <property type="entry name" value="OxStress_Response_Reg"/>
</dbReference>
<dbReference type="GO" id="GO:0005634">
    <property type="term" value="C:nucleus"/>
    <property type="evidence" value="ECO:0007669"/>
    <property type="project" value="UniProtKB-SubCell"/>
</dbReference>
<feature type="region of interest" description="Disordered" evidence="3">
    <location>
        <begin position="1"/>
        <end position="94"/>
    </location>
</feature>
<protein>
    <recommendedName>
        <fullName evidence="6">MTD1</fullName>
    </recommendedName>
</protein>
<keyword evidence="5" id="KW-1185">Reference proteome</keyword>
<gene>
    <name evidence="4" type="ORF">QN277_026627</name>
</gene>
<feature type="compositionally biased region" description="Polar residues" evidence="3">
    <location>
        <begin position="72"/>
        <end position="82"/>
    </location>
</feature>
<accession>A0AAE1MFJ5</accession>